<evidence type="ECO:0000313" key="1">
    <source>
        <dbReference type="EMBL" id="TLV00257.1"/>
    </source>
</evidence>
<reference evidence="1 2" key="1">
    <citation type="submission" date="2019-05" db="EMBL/GenBank/DDBJ databases">
        <authorList>
            <person name="Qu J.-H."/>
        </authorList>
    </citation>
    <scope>NUCLEOTIDE SEQUENCE [LARGE SCALE GENOMIC DNA]</scope>
    <source>
        <strain evidence="1 2">T17</strain>
    </source>
</reference>
<organism evidence="1 2">
    <name type="scientific">Dyadobacter luticola</name>
    <dbReference type="NCBI Taxonomy" id="1979387"/>
    <lineage>
        <taxon>Bacteria</taxon>
        <taxon>Pseudomonadati</taxon>
        <taxon>Bacteroidota</taxon>
        <taxon>Cytophagia</taxon>
        <taxon>Cytophagales</taxon>
        <taxon>Spirosomataceae</taxon>
        <taxon>Dyadobacter</taxon>
    </lineage>
</organism>
<dbReference type="Proteomes" id="UP000306402">
    <property type="component" value="Unassembled WGS sequence"/>
</dbReference>
<keyword evidence="2" id="KW-1185">Reference proteome</keyword>
<dbReference type="RefSeq" id="WP_138365637.1">
    <property type="nucleotide sequence ID" value="NZ_VCEJ01000004.1"/>
</dbReference>
<gene>
    <name evidence="1" type="ORF">FEN17_12190</name>
</gene>
<accession>A0A5R9KW00</accession>
<dbReference type="Pfam" id="PF09907">
    <property type="entry name" value="HigB_toxin"/>
    <property type="match status" value="1"/>
</dbReference>
<dbReference type="AlphaFoldDB" id="A0A5R9KW00"/>
<dbReference type="EMBL" id="VCEJ01000004">
    <property type="protein sequence ID" value="TLV00257.1"/>
    <property type="molecule type" value="Genomic_DNA"/>
</dbReference>
<dbReference type="InterPro" id="IPR018669">
    <property type="entry name" value="Toxin_HigB"/>
</dbReference>
<dbReference type="GO" id="GO:0003723">
    <property type="term" value="F:RNA binding"/>
    <property type="evidence" value="ECO:0007669"/>
    <property type="project" value="InterPro"/>
</dbReference>
<dbReference type="GO" id="GO:0110001">
    <property type="term" value="C:toxin-antitoxin complex"/>
    <property type="evidence" value="ECO:0007669"/>
    <property type="project" value="InterPro"/>
</dbReference>
<name>A0A5R9KW00_9BACT</name>
<sequence>MRVHLIKKQSVNDFVRAHTRSKTSFEDWLERLKWADWQSPEDIRDTFSTADFLGNGSRRAVFDIGGNNYRVICKYVFGSNNVRLYVCWIGTHAEYTTLCRRGLQYSINQF</sequence>
<protein>
    <submittedName>
        <fullName evidence="1">Type II toxin-antitoxin system HigB family toxin</fullName>
    </submittedName>
</protein>
<proteinExistence type="predicted"/>
<dbReference type="GO" id="GO:0004519">
    <property type="term" value="F:endonuclease activity"/>
    <property type="evidence" value="ECO:0007669"/>
    <property type="project" value="InterPro"/>
</dbReference>
<evidence type="ECO:0000313" key="2">
    <source>
        <dbReference type="Proteomes" id="UP000306402"/>
    </source>
</evidence>
<dbReference type="OrthoDB" id="9799912at2"/>
<comment type="caution">
    <text evidence="1">The sequence shown here is derived from an EMBL/GenBank/DDBJ whole genome shotgun (WGS) entry which is preliminary data.</text>
</comment>